<dbReference type="Proteomes" id="UP000053237">
    <property type="component" value="Unassembled WGS sequence"/>
</dbReference>
<name>A0A024GGL7_9STRA</name>
<proteinExistence type="predicted"/>
<accession>A0A024GGL7</accession>
<reference evidence="1 2" key="1">
    <citation type="submission" date="2012-05" db="EMBL/GenBank/DDBJ databases">
        <title>Recombination and specialization in a pathogen metapopulation.</title>
        <authorList>
            <person name="Gardiner A."/>
            <person name="Kemen E."/>
            <person name="Schultz-Larsen T."/>
            <person name="MacLean D."/>
            <person name="Van Oosterhout C."/>
            <person name="Jones J.D.G."/>
        </authorList>
    </citation>
    <scope>NUCLEOTIDE SEQUENCE [LARGE SCALE GENOMIC DNA]</scope>
    <source>
        <strain evidence="1 2">Ac Nc2</strain>
    </source>
</reference>
<evidence type="ECO:0000313" key="1">
    <source>
        <dbReference type="EMBL" id="CCI46027.1"/>
    </source>
</evidence>
<organism evidence="1 2">
    <name type="scientific">Albugo candida</name>
    <dbReference type="NCBI Taxonomy" id="65357"/>
    <lineage>
        <taxon>Eukaryota</taxon>
        <taxon>Sar</taxon>
        <taxon>Stramenopiles</taxon>
        <taxon>Oomycota</taxon>
        <taxon>Peronosporomycetes</taxon>
        <taxon>Albuginales</taxon>
        <taxon>Albuginaceae</taxon>
        <taxon>Albugo</taxon>
    </lineage>
</organism>
<dbReference type="EMBL" id="CAIX01000115">
    <property type="protein sequence ID" value="CCI46027.1"/>
    <property type="molecule type" value="Genomic_DNA"/>
</dbReference>
<keyword evidence="2" id="KW-1185">Reference proteome</keyword>
<gene>
    <name evidence="1" type="ORF">BN9_069550</name>
</gene>
<evidence type="ECO:0000313" key="2">
    <source>
        <dbReference type="Proteomes" id="UP000053237"/>
    </source>
</evidence>
<sequence>MKNTKGAVSNRTHSEIHTSKMSKTLSSTDVFTEQVAFSAHFLLPAIEQWTSIPWESLFLQKDRRYITSDQNLEWNVRDSYLDCCQNHTLSKCSFAALFRYGYVTCLLWLQDDTVKNGQVEKALLQSI</sequence>
<comment type="caution">
    <text evidence="1">The sequence shown here is derived from an EMBL/GenBank/DDBJ whole genome shotgun (WGS) entry which is preliminary data.</text>
</comment>
<dbReference type="InParanoid" id="A0A024GGL7"/>
<dbReference type="AlphaFoldDB" id="A0A024GGL7"/>
<protein>
    <submittedName>
        <fullName evidence="1">Uncharacterized protein</fullName>
    </submittedName>
</protein>